<dbReference type="Gene3D" id="3.60.60.10">
    <property type="entry name" value="Penicillin V Acylase, Chain A"/>
    <property type="match status" value="1"/>
</dbReference>
<dbReference type="Pfam" id="PF03417">
    <property type="entry name" value="AAT"/>
    <property type="match status" value="1"/>
</dbReference>
<dbReference type="EMBL" id="FXBL01000004">
    <property type="protein sequence ID" value="SMH51499.1"/>
    <property type="molecule type" value="Genomic_DNA"/>
</dbReference>
<dbReference type="GO" id="GO:0016746">
    <property type="term" value="F:acyltransferase activity"/>
    <property type="evidence" value="ECO:0007669"/>
    <property type="project" value="UniProtKB-KW"/>
</dbReference>
<dbReference type="InterPro" id="IPR047794">
    <property type="entry name" value="C45_proenzyme-like"/>
</dbReference>
<reference evidence="2 3" key="1">
    <citation type="submission" date="2017-04" db="EMBL/GenBank/DDBJ databases">
        <authorList>
            <person name="Afonso C.L."/>
            <person name="Miller P.J."/>
            <person name="Scott M.A."/>
            <person name="Spackman E."/>
            <person name="Goraichik I."/>
            <person name="Dimitrov K.M."/>
            <person name="Suarez D.L."/>
            <person name="Swayne D.E."/>
        </authorList>
    </citation>
    <scope>NUCLEOTIDE SEQUENCE [LARGE SCALE GENOMIC DNA]</scope>
    <source>
        <strain evidence="2 3">B5P</strain>
    </source>
</reference>
<protein>
    <submittedName>
        <fullName evidence="2">Isopenicillin-N N-acyltransferase like protein</fullName>
    </submittedName>
</protein>
<gene>
    <name evidence="2" type="ORF">SAMN02982922_4451</name>
</gene>
<dbReference type="Proteomes" id="UP000193083">
    <property type="component" value="Unassembled WGS sequence"/>
</dbReference>
<organism evidence="2 3">
    <name type="scientific">Mesorhizobium australicum</name>
    <dbReference type="NCBI Taxonomy" id="536018"/>
    <lineage>
        <taxon>Bacteria</taxon>
        <taxon>Pseudomonadati</taxon>
        <taxon>Pseudomonadota</taxon>
        <taxon>Alphaproteobacteria</taxon>
        <taxon>Hyphomicrobiales</taxon>
        <taxon>Phyllobacteriaceae</taxon>
        <taxon>Mesorhizobium</taxon>
    </lineage>
</organism>
<dbReference type="Gene3D" id="1.10.10.2120">
    <property type="match status" value="1"/>
</dbReference>
<dbReference type="InterPro" id="IPR047801">
    <property type="entry name" value="Peptidase_C45"/>
</dbReference>
<evidence type="ECO:0000313" key="2">
    <source>
        <dbReference type="EMBL" id="SMH51499.1"/>
    </source>
</evidence>
<keyword evidence="2" id="KW-0012">Acyltransferase</keyword>
<dbReference type="OrthoDB" id="8109453at2"/>
<accession>A0A1X7PJA4</accession>
<dbReference type="RefSeq" id="WP_085466140.1">
    <property type="nucleotide sequence ID" value="NZ_FXBL01000004.1"/>
</dbReference>
<name>A0A1X7PJA4_9HYPH</name>
<dbReference type="PANTHER" id="PTHR34180">
    <property type="entry name" value="PEPTIDASE C45"/>
    <property type="match status" value="1"/>
</dbReference>
<proteinExistence type="predicted"/>
<evidence type="ECO:0000313" key="3">
    <source>
        <dbReference type="Proteomes" id="UP000193083"/>
    </source>
</evidence>
<evidence type="ECO:0000259" key="1">
    <source>
        <dbReference type="Pfam" id="PF03417"/>
    </source>
</evidence>
<sequence>MPIIEPFPLIELSGSPRQRGLVYGEAAKGRIRRSIDLYKGQIEAAGAGLPQLADLAGDFISRIREWSPDMITEMEAVAEGADVTFIEIVLVNARTELVQLARRRAAAAMLQPDGCTGVVAMPEKTDTGELLHGQTWDWLAECAETSVVLKIRRQDGPDILTFTEAGGLSRNGFNSAGIAVTANYLESDRDYRTPGIPLTLIRRKALEQRHLADAFRVVATTPKSTSNNMIVSSAHGFAVNFECAPDEAFTILPQDGLIVHANHWQSPVALAKLKEMGIRNMPDSLYRDFMVRRHLRNVGNAIGMDDIRQALSDRFGAPYSVCRPPIPGIAGNLSATVAMVLFRPAAGLMEVTPLPAINSEASVYALDMDMSVSAGIKPSVAACA</sequence>
<keyword evidence="3" id="KW-1185">Reference proteome</keyword>
<dbReference type="InterPro" id="IPR005079">
    <property type="entry name" value="Peptidase_C45_hydrolase"/>
</dbReference>
<feature type="domain" description="Peptidase C45 hydrolase" evidence="1">
    <location>
        <begin position="129"/>
        <end position="346"/>
    </location>
</feature>
<dbReference type="PANTHER" id="PTHR34180:SF1">
    <property type="entry name" value="BETA-ALANYL-DOPAMINE_CARCININE HYDROLASE"/>
    <property type="match status" value="1"/>
</dbReference>
<dbReference type="AlphaFoldDB" id="A0A1X7PJA4"/>
<keyword evidence="2" id="KW-0808">Transferase</keyword>
<dbReference type="NCBIfam" id="NF040521">
    <property type="entry name" value="C45_proenzyme"/>
    <property type="match status" value="1"/>
</dbReference>